<proteinExistence type="predicted"/>
<feature type="compositionally biased region" description="Low complexity" evidence="1">
    <location>
        <begin position="485"/>
        <end position="495"/>
    </location>
</feature>
<gene>
    <name evidence="3" type="ORF">L228DRAFT_99956</name>
</gene>
<dbReference type="RefSeq" id="XP_018190156.1">
    <property type="nucleotide sequence ID" value="XM_018337050.1"/>
</dbReference>
<keyword evidence="2" id="KW-0472">Membrane</keyword>
<evidence type="ECO:0000313" key="4">
    <source>
        <dbReference type="Proteomes" id="UP000076632"/>
    </source>
</evidence>
<feature type="compositionally biased region" description="Acidic residues" evidence="1">
    <location>
        <begin position="453"/>
        <end position="463"/>
    </location>
</feature>
<dbReference type="EMBL" id="KV407456">
    <property type="protein sequence ID" value="KZF24601.1"/>
    <property type="molecule type" value="Genomic_DNA"/>
</dbReference>
<dbReference type="Proteomes" id="UP000076632">
    <property type="component" value="Unassembled WGS sequence"/>
</dbReference>
<feature type="region of interest" description="Disordered" evidence="1">
    <location>
        <begin position="419"/>
        <end position="513"/>
    </location>
</feature>
<dbReference type="OMA" id="EFYMYST"/>
<evidence type="ECO:0000256" key="1">
    <source>
        <dbReference type="SAM" id="MobiDB-lite"/>
    </source>
</evidence>
<evidence type="ECO:0000313" key="3">
    <source>
        <dbReference type="EMBL" id="KZF24601.1"/>
    </source>
</evidence>
<feature type="region of interest" description="Disordered" evidence="1">
    <location>
        <begin position="557"/>
        <end position="618"/>
    </location>
</feature>
<feature type="compositionally biased region" description="Polar residues" evidence="1">
    <location>
        <begin position="419"/>
        <end position="438"/>
    </location>
</feature>
<feature type="compositionally biased region" description="Polar residues" evidence="1">
    <location>
        <begin position="496"/>
        <end position="513"/>
    </location>
</feature>
<accession>A0A165I9X3</accession>
<keyword evidence="4" id="KW-1185">Reference proteome</keyword>
<sequence>MGRQAYITRLALGRSAYEAPEESEPAGSVPHAGQNSSIRPTNEIDAGNEGSDYVQLYDHRGHPTNPASKASARTLIKAQNDVLATVGVCVGVQGDGKLTSPSTKLEDLSGSERAKVKLVMEENEVGLWIRSVSSFLESTGMWPIMALKNRIQVLRPYSQVSFVELLKAQWRQTRALSFLFPGFVAQSASVVFGVASDILFIGSANLFPLLLAKHGISRRHPRASRYSILFVRTLAEIMPYLIIYPFEIFVALQILHLIPPWPLLPPLRSFIPFSSASPIQLPQLPSRINPKSIVRMIVSSVTSPFVMVWLYNSTFDALSAFLSEMILPRLIARSDPDEYSIKGSLESGIRVDGISGLSPSVQTGDADPGIFRTALNNVVDSVRGAFDPEHSQRSQRRAFEQSRDGIIFSDLHRLPNSRSEAELNSQLQEVHGNTQAADQISGDISARGSRETAEDDEEEDEEGGVGLNRADYVSTNEGQAPRTRSSSVSSSSVHSRPTNAVRVSSTRHGNSETVTMEVEIDTAGIINQGGGMRAADALQPQPVQQILEGGITASPVSASLNPLPTPLGPPGFDNQTPIGDQFSPPDGAQNSSRRRRHRSRRAAEAASNQRKRKRQHITILSNSPALTMANLIASIAAGCILSPFQATVNRSIARSFLAAASTPEQRANAAFFLPQIYTTTTWPFGLGAAIGSTLGLGHGRSLWKSKSSGDTGPSPTSLFGGSGPSLLAYSSKLLLCCGLEAAVGFTCWQISYLVSVAVGMARFGWEGGFTP</sequence>
<dbReference type="STRING" id="1328760.A0A165I9X3"/>
<dbReference type="InParanoid" id="A0A165I9X3"/>
<dbReference type="OrthoDB" id="5383784at2759"/>
<keyword evidence="2" id="KW-1133">Transmembrane helix</keyword>
<evidence type="ECO:0000256" key="2">
    <source>
        <dbReference type="SAM" id="Phobius"/>
    </source>
</evidence>
<dbReference type="GeneID" id="28902187"/>
<organism evidence="3 4">
    <name type="scientific">Xylona heveae (strain CBS 132557 / TC161)</name>
    <dbReference type="NCBI Taxonomy" id="1328760"/>
    <lineage>
        <taxon>Eukaryota</taxon>
        <taxon>Fungi</taxon>
        <taxon>Dikarya</taxon>
        <taxon>Ascomycota</taxon>
        <taxon>Pezizomycotina</taxon>
        <taxon>Xylonomycetes</taxon>
        <taxon>Xylonales</taxon>
        <taxon>Xylonaceae</taxon>
        <taxon>Xylona</taxon>
    </lineage>
</organism>
<name>A0A165I9X3_XYLHT</name>
<reference evidence="3 4" key="1">
    <citation type="journal article" date="2016" name="Fungal Biol.">
        <title>The genome of Xylona heveae provides a window into fungal endophytism.</title>
        <authorList>
            <person name="Gazis R."/>
            <person name="Kuo A."/>
            <person name="Riley R."/>
            <person name="LaButti K."/>
            <person name="Lipzen A."/>
            <person name="Lin J."/>
            <person name="Amirebrahimi M."/>
            <person name="Hesse C.N."/>
            <person name="Spatafora J.W."/>
            <person name="Henrissat B."/>
            <person name="Hainaut M."/>
            <person name="Grigoriev I.V."/>
            <person name="Hibbett D.S."/>
        </authorList>
    </citation>
    <scope>NUCLEOTIDE SEQUENCE [LARGE SCALE GENOMIC DNA]</scope>
    <source>
        <strain evidence="3 4">TC161</strain>
    </source>
</reference>
<feature type="region of interest" description="Disordered" evidence="1">
    <location>
        <begin position="16"/>
        <end position="48"/>
    </location>
</feature>
<feature type="compositionally biased region" description="Polar residues" evidence="1">
    <location>
        <begin position="473"/>
        <end position="484"/>
    </location>
</feature>
<protein>
    <submittedName>
        <fullName evidence="3">Uncharacterized protein</fullName>
    </submittedName>
</protein>
<feature type="transmembrane region" description="Helical" evidence="2">
    <location>
        <begin position="237"/>
        <end position="258"/>
    </location>
</feature>
<keyword evidence="2" id="KW-0812">Transmembrane</keyword>
<dbReference type="AlphaFoldDB" id="A0A165I9X3"/>